<proteinExistence type="predicted"/>
<sequence length="847" mass="93602">KKAALEADRKAKEALEAKAQSGEKSLKMLGDEYVAAAERERGLNAALRDLIVKGDEAPERADILRGTDPYYAKFDEECEGLKARRDVLEKEAGEYVAKLDELTKRKIAIRESAGYKQAVRDGAAAEARMAGIAAEIKTIEERIERLNANRATLIEDGKALKENEKSRKAAVQKLEKEIRGNHATVEEAVDAAILYKQTLYAKHLWVSRNEVELDAVKKKIETVSGTKSTYAERLNTLVAKRDEVARHRARLIEKLKLLNEKLTEYMSYNRLREIAGEVEYGGHCPLCDGFVSVKKDLPLRDTKALDDQIKAVEAEIAKDNAAIVEAESSIGQYKAAETVSAQYTEALEATGKNKEQAIEKVLNEYGVKSIPELFALVEKAAKEGNELTRKVDEYRRAEGELERLEEATALINKQTEVIEKEMLPAERNALQALRAEYEEVKSAYDVNATYFGGESALALADKLSVVEKEYEDVEDEISENEKRLAEIDAELGDVNKRIAQIEERRVTVEVNGAELAYGDVIVKVYSDYLIALEREAEEATAAKENVKLRIAGTRKVVNDVQAEAKAAADKVALEEAAISATEETAANLYAEYEAKFAEIGITKKEDLAVIIMSDEELDRCRETLYAYDEDVAGTKEAVNVYKAGIDAHAAYYDNFAANTEALENLKAEEDKAVMTLGNSMAVMADMERRYNELIDCNRRLGYLQARIKGIDDMSEAIKEGAILATDLASLITTRTQEIVKSISADRYSAESGENGVLVLVTNGKGKIRYDKLTKEEAALLPLAAAAAYNEVMVALLAGNILPAIAVKAEECDKQSLTPLVEYSKNREVIAVPDDDTAFLKAISKISV</sequence>
<dbReference type="EMBL" id="JADINF010000061">
    <property type="protein sequence ID" value="MBO8423859.1"/>
    <property type="molecule type" value="Genomic_DNA"/>
</dbReference>
<protein>
    <submittedName>
        <fullName evidence="2">Uncharacterized protein</fullName>
    </submittedName>
</protein>
<comment type="caution">
    <text evidence="2">The sequence shown here is derived from an EMBL/GenBank/DDBJ whole genome shotgun (WGS) entry which is preliminary data.</text>
</comment>
<evidence type="ECO:0000313" key="3">
    <source>
        <dbReference type="Proteomes" id="UP000727857"/>
    </source>
</evidence>
<feature type="coiled-coil region" evidence="1">
    <location>
        <begin position="377"/>
        <end position="504"/>
    </location>
</feature>
<evidence type="ECO:0000313" key="2">
    <source>
        <dbReference type="EMBL" id="MBO8423859.1"/>
    </source>
</evidence>
<feature type="coiled-coil region" evidence="1">
    <location>
        <begin position="129"/>
        <end position="163"/>
    </location>
</feature>
<keyword evidence="1" id="KW-0175">Coiled coil</keyword>
<reference evidence="2" key="1">
    <citation type="submission" date="2020-10" db="EMBL/GenBank/DDBJ databases">
        <authorList>
            <person name="Gilroy R."/>
        </authorList>
    </citation>
    <scope>NUCLEOTIDE SEQUENCE</scope>
    <source>
        <strain evidence="2">517</strain>
    </source>
</reference>
<organism evidence="2 3">
    <name type="scientific">Candidatus Stercoripulliclostridium pullicola</name>
    <dbReference type="NCBI Taxonomy" id="2840953"/>
    <lineage>
        <taxon>Bacteria</taxon>
        <taxon>Bacillati</taxon>
        <taxon>Bacillota</taxon>
        <taxon>Clostridia</taxon>
        <taxon>Eubacteriales</taxon>
        <taxon>Candidatus Stercoripulliclostridium</taxon>
    </lineage>
</organism>
<dbReference type="Proteomes" id="UP000727857">
    <property type="component" value="Unassembled WGS sequence"/>
</dbReference>
<feature type="coiled-coil region" evidence="1">
    <location>
        <begin position="71"/>
        <end position="105"/>
    </location>
</feature>
<evidence type="ECO:0000256" key="1">
    <source>
        <dbReference type="SAM" id="Coils"/>
    </source>
</evidence>
<dbReference type="AlphaFoldDB" id="A0A940DGB1"/>
<accession>A0A940DGB1</accession>
<name>A0A940DGB1_9FIRM</name>
<gene>
    <name evidence="2" type="ORF">IAB16_02415</name>
</gene>
<feature type="non-terminal residue" evidence="2">
    <location>
        <position position="1"/>
    </location>
</feature>
<reference evidence="2" key="2">
    <citation type="journal article" date="2021" name="PeerJ">
        <title>Extensive microbial diversity within the chicken gut microbiome revealed by metagenomics and culture.</title>
        <authorList>
            <person name="Gilroy R."/>
            <person name="Ravi A."/>
            <person name="Getino M."/>
            <person name="Pursley I."/>
            <person name="Horton D.L."/>
            <person name="Alikhan N.F."/>
            <person name="Baker D."/>
            <person name="Gharbi K."/>
            <person name="Hall N."/>
            <person name="Watson M."/>
            <person name="Adriaenssens E.M."/>
            <person name="Foster-Nyarko E."/>
            <person name="Jarju S."/>
            <person name="Secka A."/>
            <person name="Antonio M."/>
            <person name="Oren A."/>
            <person name="Chaudhuri R.R."/>
            <person name="La Ragione R."/>
            <person name="Hildebrand F."/>
            <person name="Pallen M.J."/>
        </authorList>
    </citation>
    <scope>NUCLEOTIDE SEQUENCE</scope>
    <source>
        <strain evidence="2">517</strain>
    </source>
</reference>